<dbReference type="AlphaFoldDB" id="S4N4D5"/>
<evidence type="ECO:0000313" key="1">
    <source>
        <dbReference type="EMBL" id="EPJ42932.1"/>
    </source>
</evidence>
<dbReference type="Proteomes" id="UP000015001">
    <property type="component" value="Unassembled WGS sequence"/>
</dbReference>
<protein>
    <submittedName>
        <fullName evidence="1">Uncharacterized protein</fullName>
    </submittedName>
</protein>
<dbReference type="HOGENOM" id="CLU_3358682_0_0_11"/>
<name>S4N4D5_9ACTN</name>
<sequence>MTGYGLENTGVKVTERGAIDVDERCPYVRSAHLRHR</sequence>
<dbReference type="EMBL" id="AOPY01000087">
    <property type="protein sequence ID" value="EPJ42932.1"/>
    <property type="molecule type" value="Genomic_DNA"/>
</dbReference>
<gene>
    <name evidence="1" type="ORF">STAFG_0012</name>
</gene>
<keyword evidence="2" id="KW-1185">Reference proteome</keyword>
<proteinExistence type="predicted"/>
<accession>S4N4D5</accession>
<comment type="caution">
    <text evidence="1">The sequence shown here is derived from an EMBL/GenBank/DDBJ whole genome shotgun (WGS) entry which is preliminary data.</text>
</comment>
<organism evidence="1 2">
    <name type="scientific">Streptomyces afghaniensis 772</name>
    <dbReference type="NCBI Taxonomy" id="1283301"/>
    <lineage>
        <taxon>Bacteria</taxon>
        <taxon>Bacillati</taxon>
        <taxon>Actinomycetota</taxon>
        <taxon>Actinomycetes</taxon>
        <taxon>Kitasatosporales</taxon>
        <taxon>Streptomycetaceae</taxon>
        <taxon>Streptomyces</taxon>
    </lineage>
</organism>
<reference evidence="1 2" key="1">
    <citation type="submission" date="2013-02" db="EMBL/GenBank/DDBJ databases">
        <title>Draft Genome Sequence of Streptomyces afghaniensis, Which Produces Compounds of the Julimycin B-Complex.</title>
        <authorList>
            <person name="Gruening B.A."/>
            <person name="Praeg A."/>
            <person name="Erxleben A."/>
            <person name="Guenther S."/>
            <person name="Fiedler H.-P."/>
            <person name="Goodfellow M."/>
            <person name="Mueller M."/>
        </authorList>
    </citation>
    <scope>NUCLEOTIDE SEQUENCE [LARGE SCALE GENOMIC DNA]</scope>
    <source>
        <strain evidence="1 2">772</strain>
    </source>
</reference>
<evidence type="ECO:0000313" key="2">
    <source>
        <dbReference type="Proteomes" id="UP000015001"/>
    </source>
</evidence>